<feature type="transmembrane region" description="Helical" evidence="7">
    <location>
        <begin position="12"/>
        <end position="37"/>
    </location>
</feature>
<reference evidence="9 10" key="1">
    <citation type="submission" date="2018-07" db="EMBL/GenBank/DDBJ databases">
        <title>Genomic Encyclopedia of Type Strains, Phase IV (KMG-IV): sequencing the most valuable type-strain genomes for metagenomic binning, comparative biology and taxonomic classification.</title>
        <authorList>
            <person name="Goeker M."/>
        </authorList>
    </citation>
    <scope>NUCLEOTIDE SEQUENCE [LARGE SCALE GENOMIC DNA]</scope>
    <source>
        <strain evidence="9 10">DSM 25281</strain>
    </source>
</reference>
<evidence type="ECO:0000256" key="3">
    <source>
        <dbReference type="ARBA" id="ARBA00022475"/>
    </source>
</evidence>
<feature type="transmembrane region" description="Helical" evidence="7">
    <location>
        <begin position="275"/>
        <end position="291"/>
    </location>
</feature>
<evidence type="ECO:0000256" key="5">
    <source>
        <dbReference type="ARBA" id="ARBA00022989"/>
    </source>
</evidence>
<evidence type="ECO:0000256" key="6">
    <source>
        <dbReference type="ARBA" id="ARBA00023136"/>
    </source>
</evidence>
<evidence type="ECO:0000313" key="9">
    <source>
        <dbReference type="EMBL" id="RDI47845.1"/>
    </source>
</evidence>
<dbReference type="InterPro" id="IPR036259">
    <property type="entry name" value="MFS_trans_sf"/>
</dbReference>
<evidence type="ECO:0000259" key="8">
    <source>
        <dbReference type="PROSITE" id="PS50850"/>
    </source>
</evidence>
<feature type="transmembrane region" description="Helical" evidence="7">
    <location>
        <begin position="43"/>
        <end position="66"/>
    </location>
</feature>
<evidence type="ECO:0000256" key="1">
    <source>
        <dbReference type="ARBA" id="ARBA00004651"/>
    </source>
</evidence>
<dbReference type="PANTHER" id="PTHR43124">
    <property type="entry name" value="PURINE EFFLUX PUMP PBUE"/>
    <property type="match status" value="1"/>
</dbReference>
<keyword evidence="4 7" id="KW-0812">Transmembrane</keyword>
<dbReference type="PANTHER" id="PTHR43124:SF10">
    <property type="entry name" value="PURINE EFFLUX PUMP PBUE"/>
    <property type="match status" value="1"/>
</dbReference>
<feature type="transmembrane region" description="Helical" evidence="7">
    <location>
        <begin position="362"/>
        <end position="383"/>
    </location>
</feature>
<accession>A0A370GVY5</accession>
<proteinExistence type="predicted"/>
<comment type="caution">
    <text evidence="9">The sequence shown here is derived from an EMBL/GenBank/DDBJ whole genome shotgun (WGS) entry which is preliminary data.</text>
</comment>
<feature type="transmembrane region" description="Helical" evidence="7">
    <location>
        <begin position="242"/>
        <end position="263"/>
    </location>
</feature>
<protein>
    <submittedName>
        <fullName evidence="9">DHA1 family purine base/nucleoside efflux pump-like MFS transporter</fullName>
    </submittedName>
</protein>
<feature type="transmembrane region" description="Helical" evidence="7">
    <location>
        <begin position="78"/>
        <end position="95"/>
    </location>
</feature>
<keyword evidence="3" id="KW-1003">Cell membrane</keyword>
<dbReference type="Proteomes" id="UP000255326">
    <property type="component" value="Unassembled WGS sequence"/>
</dbReference>
<dbReference type="GO" id="GO:0005886">
    <property type="term" value="C:plasma membrane"/>
    <property type="evidence" value="ECO:0007669"/>
    <property type="project" value="UniProtKB-SubCell"/>
</dbReference>
<evidence type="ECO:0000256" key="7">
    <source>
        <dbReference type="SAM" id="Phobius"/>
    </source>
</evidence>
<dbReference type="InterPro" id="IPR020846">
    <property type="entry name" value="MFS_dom"/>
</dbReference>
<dbReference type="Gene3D" id="1.20.1250.20">
    <property type="entry name" value="MFS general substrate transporter like domains"/>
    <property type="match status" value="2"/>
</dbReference>
<evidence type="ECO:0000313" key="10">
    <source>
        <dbReference type="Proteomes" id="UP000255326"/>
    </source>
</evidence>
<dbReference type="EMBL" id="QQAY01000001">
    <property type="protein sequence ID" value="RDI47845.1"/>
    <property type="molecule type" value="Genomic_DNA"/>
</dbReference>
<evidence type="ECO:0000256" key="4">
    <source>
        <dbReference type="ARBA" id="ARBA00022692"/>
    </source>
</evidence>
<feature type="transmembrane region" description="Helical" evidence="7">
    <location>
        <begin position="336"/>
        <end position="356"/>
    </location>
</feature>
<dbReference type="CDD" id="cd17324">
    <property type="entry name" value="MFS_NepI_like"/>
    <property type="match status" value="1"/>
</dbReference>
<keyword evidence="6 7" id="KW-0472">Membrane</keyword>
<sequence length="396" mass="42716">MIEKGVLPLNYKVYILAIVSFIAGMVELIVGGILDLVADGLDISISTAGGLITIYSLVFAIASPILLTMTAKFERKSLLLWTLFSFLIGNILAMVSPTYTILFISRMISAASGSLLVVLCVTIASSIVQEQFRARAIGIIFMGISGSLVLGVPIGLVIGNAFGWRGPFVFIVFLTVLAMAGVYFLLEKIEPKPIIPLKQQLKTLKDSKILFAQLTSFLFLTGHLTLYAYLTPFLKTALNLNAEWISIFYFIFGISAVFGGGFGGWSADKFGSKKSILTFISIFAVVLFILPKMAFSMPLFAAIMVIWSMLSWAITPAQQNYLIESSPETADIQQGLNNSALHFGIALGSLIGGAVIEQSSVMNNAFVGGAFILLSLLCAVISISRSPVQNIKTSEN</sequence>
<dbReference type="PROSITE" id="PS50850">
    <property type="entry name" value="MFS"/>
    <property type="match status" value="1"/>
</dbReference>
<dbReference type="AlphaFoldDB" id="A0A370GVY5"/>
<dbReference type="PRINTS" id="PR01035">
    <property type="entry name" value="TCRTETA"/>
</dbReference>
<name>A0A370GVY5_9BACI</name>
<dbReference type="InterPro" id="IPR050189">
    <property type="entry name" value="MFS_Efflux_Transporters"/>
</dbReference>
<comment type="subcellular location">
    <subcellularLocation>
        <location evidence="1">Cell membrane</location>
        <topology evidence="1">Multi-pass membrane protein</topology>
    </subcellularLocation>
</comment>
<gene>
    <name evidence="9" type="ORF">DFR59_101510</name>
</gene>
<evidence type="ECO:0000256" key="2">
    <source>
        <dbReference type="ARBA" id="ARBA00022448"/>
    </source>
</evidence>
<dbReference type="SUPFAM" id="SSF103473">
    <property type="entry name" value="MFS general substrate transporter"/>
    <property type="match status" value="1"/>
</dbReference>
<dbReference type="InterPro" id="IPR001958">
    <property type="entry name" value="Tet-R_TetA/multi-R_MdtG-like"/>
</dbReference>
<feature type="transmembrane region" description="Helical" evidence="7">
    <location>
        <begin position="101"/>
        <end position="124"/>
    </location>
</feature>
<feature type="transmembrane region" description="Helical" evidence="7">
    <location>
        <begin position="207"/>
        <end position="230"/>
    </location>
</feature>
<keyword evidence="5 7" id="KW-1133">Transmembrane helix</keyword>
<dbReference type="InterPro" id="IPR011701">
    <property type="entry name" value="MFS"/>
</dbReference>
<keyword evidence="2" id="KW-0813">Transport</keyword>
<organism evidence="9 10">
    <name type="scientific">Falsibacillus pallidus</name>
    <dbReference type="NCBI Taxonomy" id="493781"/>
    <lineage>
        <taxon>Bacteria</taxon>
        <taxon>Bacillati</taxon>
        <taxon>Bacillota</taxon>
        <taxon>Bacilli</taxon>
        <taxon>Bacillales</taxon>
        <taxon>Bacillaceae</taxon>
        <taxon>Falsibacillus</taxon>
    </lineage>
</organism>
<keyword evidence="10" id="KW-1185">Reference proteome</keyword>
<feature type="domain" description="Major facilitator superfamily (MFS) profile" evidence="8">
    <location>
        <begin position="12"/>
        <end position="387"/>
    </location>
</feature>
<feature type="transmembrane region" description="Helical" evidence="7">
    <location>
        <begin position="168"/>
        <end position="186"/>
    </location>
</feature>
<feature type="transmembrane region" description="Helical" evidence="7">
    <location>
        <begin position="136"/>
        <end position="162"/>
    </location>
</feature>
<dbReference type="Pfam" id="PF07690">
    <property type="entry name" value="MFS_1"/>
    <property type="match status" value="1"/>
</dbReference>
<dbReference type="GO" id="GO:0022857">
    <property type="term" value="F:transmembrane transporter activity"/>
    <property type="evidence" value="ECO:0007669"/>
    <property type="project" value="InterPro"/>
</dbReference>